<evidence type="ECO:0000256" key="5">
    <source>
        <dbReference type="ARBA" id="ARBA00023315"/>
    </source>
</evidence>
<keyword evidence="2" id="KW-0441">Lipid A biosynthesis</keyword>
<evidence type="ECO:0000256" key="3">
    <source>
        <dbReference type="ARBA" id="ARBA00022679"/>
    </source>
</evidence>
<dbReference type="Pfam" id="PF13720">
    <property type="entry name" value="Acetyltransf_11"/>
    <property type="match status" value="1"/>
</dbReference>
<dbReference type="InterPro" id="IPR010137">
    <property type="entry name" value="Lipid_A_LpxA"/>
</dbReference>
<keyword evidence="3" id="KW-0808">Transferase</keyword>
<feature type="domain" description="UDP N-acetylglucosamine O-acyltransferase C-terminal" evidence="6">
    <location>
        <begin position="279"/>
        <end position="368"/>
    </location>
</feature>
<dbReference type="InterPro" id="IPR018357">
    <property type="entry name" value="Hexapep_transf_CS"/>
</dbReference>
<name>A0A7S4AZ53_CHRCT</name>
<organism evidence="7">
    <name type="scientific">Chrysotila carterae</name>
    <name type="common">Marine alga</name>
    <name type="synonym">Syracosphaera carterae</name>
    <dbReference type="NCBI Taxonomy" id="13221"/>
    <lineage>
        <taxon>Eukaryota</taxon>
        <taxon>Haptista</taxon>
        <taxon>Haptophyta</taxon>
        <taxon>Prymnesiophyceae</taxon>
        <taxon>Isochrysidales</taxon>
        <taxon>Isochrysidaceae</taxon>
        <taxon>Chrysotila</taxon>
    </lineage>
</organism>
<dbReference type="InterPro" id="IPR011004">
    <property type="entry name" value="Trimer_LpxA-like_sf"/>
</dbReference>
<dbReference type="PANTHER" id="PTHR43480:SF1">
    <property type="entry name" value="ACYL-[ACYL-CARRIER-PROTEIN]--UDP-N-ACETYLGLUCOSAMINE O-ACYLTRANSFERASE, MITOCHONDRIAL-RELATED"/>
    <property type="match status" value="1"/>
</dbReference>
<evidence type="ECO:0000259" key="6">
    <source>
        <dbReference type="Pfam" id="PF13720"/>
    </source>
</evidence>
<keyword evidence="1" id="KW-0444">Lipid biosynthesis</keyword>
<dbReference type="GO" id="GO:0008780">
    <property type="term" value="F:acyl-[acyl-carrier-protein]-UDP-N-acetylglucosamine O-acyltransferase activity"/>
    <property type="evidence" value="ECO:0007669"/>
    <property type="project" value="InterPro"/>
</dbReference>
<reference evidence="7" key="1">
    <citation type="submission" date="2021-01" db="EMBL/GenBank/DDBJ databases">
        <authorList>
            <person name="Corre E."/>
            <person name="Pelletier E."/>
            <person name="Niang G."/>
            <person name="Scheremetjew M."/>
            <person name="Finn R."/>
            <person name="Kale V."/>
            <person name="Holt S."/>
            <person name="Cochrane G."/>
            <person name="Meng A."/>
            <person name="Brown T."/>
            <person name="Cohen L."/>
        </authorList>
    </citation>
    <scope>NUCLEOTIDE SEQUENCE</scope>
    <source>
        <strain evidence="7">CCMP645</strain>
    </source>
</reference>
<evidence type="ECO:0000313" key="7">
    <source>
        <dbReference type="EMBL" id="CAE0748650.1"/>
    </source>
</evidence>
<dbReference type="SUPFAM" id="SSF51161">
    <property type="entry name" value="Trimeric LpxA-like enzymes"/>
    <property type="match status" value="1"/>
</dbReference>
<dbReference type="Pfam" id="PF00132">
    <property type="entry name" value="Hexapep"/>
    <property type="match status" value="2"/>
</dbReference>
<proteinExistence type="predicted"/>
<dbReference type="GO" id="GO:0016020">
    <property type="term" value="C:membrane"/>
    <property type="evidence" value="ECO:0007669"/>
    <property type="project" value="GOC"/>
</dbReference>
<dbReference type="InterPro" id="IPR001451">
    <property type="entry name" value="Hexapep"/>
</dbReference>
<keyword evidence="5" id="KW-0012">Acyltransferase</keyword>
<gene>
    <name evidence="7" type="ORF">PCAR00345_LOCUS1232</name>
</gene>
<evidence type="ECO:0000256" key="4">
    <source>
        <dbReference type="ARBA" id="ARBA00023098"/>
    </source>
</evidence>
<accession>A0A7S4AZ53</accession>
<keyword evidence="4" id="KW-0443">Lipid metabolism</keyword>
<dbReference type="InterPro" id="IPR029098">
    <property type="entry name" value="Acetyltransf_C"/>
</dbReference>
<dbReference type="AlphaFoldDB" id="A0A7S4AZ53"/>
<dbReference type="NCBIfam" id="TIGR01852">
    <property type="entry name" value="lipid_A_lpxA"/>
    <property type="match status" value="1"/>
</dbReference>
<dbReference type="PROSITE" id="PS00101">
    <property type="entry name" value="HEXAPEP_TRANSFERASES"/>
    <property type="match status" value="1"/>
</dbReference>
<protein>
    <recommendedName>
        <fullName evidence="6">UDP N-acetylglucosamine O-acyltransferase C-terminal domain-containing protein</fullName>
    </recommendedName>
</protein>
<dbReference type="EMBL" id="HBIZ01002258">
    <property type="protein sequence ID" value="CAE0748650.1"/>
    <property type="molecule type" value="Transcribed_RNA"/>
</dbReference>
<dbReference type="Gene3D" id="2.160.10.10">
    <property type="entry name" value="Hexapeptide repeat proteins"/>
    <property type="match status" value="1"/>
</dbReference>
<evidence type="ECO:0000256" key="2">
    <source>
        <dbReference type="ARBA" id="ARBA00022556"/>
    </source>
</evidence>
<dbReference type="NCBIfam" id="NF003657">
    <property type="entry name" value="PRK05289.1"/>
    <property type="match status" value="1"/>
</dbReference>
<dbReference type="PANTHER" id="PTHR43480">
    <property type="entry name" value="ACYL-[ACYL-CARRIER-PROTEIN]--UDP-N-ACETYLGLUCOSAMINE O-ACYLTRANSFERASE"/>
    <property type="match status" value="1"/>
</dbReference>
<sequence>MWDSISSVRGLVRSSVRMLQRKKRSLLGRSRDWQLHAPSLCIGSLRHVSSYTLVDATGGAQSTVQGVQTSTARGLPTMPTKATCVDLPSNPAYHVAPLSGMFDGAAIHPQAIVSEEASIGQGVRVGPFCVVGPEVTLEAGVELQSHVVVSGRTIVGADSTIYPFASIGAKPQDLKYKGEVSELRIGQRCKVFEYSHLSGGTAGGGGVTQIGDDCLLMSHVHVGHDCNVGNRVVVASNAALAGHVQVGDGAQISGYACVHQRVCVGSGAFLAAASVLVADLIPFGLAVGNRATLETINMRGVRRQRAPQAEQRAMLRAFRYIFDLPRSDRYYAPLDLPRLRCLEERAMQVQMPQHPRVTELVNFILATSGRSSRRPLCKPRAGERYVLADSLGLPGM</sequence>
<dbReference type="GO" id="GO:0009245">
    <property type="term" value="P:lipid A biosynthetic process"/>
    <property type="evidence" value="ECO:0007669"/>
    <property type="project" value="UniProtKB-KW"/>
</dbReference>
<evidence type="ECO:0000256" key="1">
    <source>
        <dbReference type="ARBA" id="ARBA00022516"/>
    </source>
</evidence>